<feature type="compositionally biased region" description="Polar residues" evidence="1">
    <location>
        <begin position="533"/>
        <end position="544"/>
    </location>
</feature>
<feature type="compositionally biased region" description="Polar residues" evidence="1">
    <location>
        <begin position="1060"/>
        <end position="1082"/>
    </location>
</feature>
<dbReference type="PANTHER" id="PTHR12044:SF10">
    <property type="entry name" value="MEIOSIS INHIBITOR PROTEIN 1"/>
    <property type="match status" value="1"/>
</dbReference>
<feature type="compositionally biased region" description="Basic and acidic residues" evidence="1">
    <location>
        <begin position="762"/>
        <end position="787"/>
    </location>
</feature>
<feature type="compositionally biased region" description="Basic and acidic residues" evidence="1">
    <location>
        <begin position="896"/>
        <end position="911"/>
    </location>
</feature>
<feature type="region of interest" description="Disordered" evidence="1">
    <location>
        <begin position="479"/>
        <end position="523"/>
    </location>
</feature>
<dbReference type="InParanoid" id="L9KNV3"/>
<dbReference type="GO" id="GO:0003924">
    <property type="term" value="F:GTPase activity"/>
    <property type="evidence" value="ECO:0007669"/>
    <property type="project" value="InterPro"/>
</dbReference>
<dbReference type="PROSITE" id="PS51722">
    <property type="entry name" value="G_TR_2"/>
    <property type="match status" value="1"/>
</dbReference>
<dbReference type="PRINTS" id="PR00315">
    <property type="entry name" value="ELONGATNFCT"/>
</dbReference>
<feature type="domain" description="Tr-type G" evidence="2">
    <location>
        <begin position="5"/>
        <end position="142"/>
    </location>
</feature>
<proteinExistence type="predicted"/>
<feature type="region of interest" description="Disordered" evidence="1">
    <location>
        <begin position="404"/>
        <end position="450"/>
    </location>
</feature>
<dbReference type="FunFam" id="3.40.50.300:FF:001857">
    <property type="entry name" value="Elongation factor 1-alpha"/>
    <property type="match status" value="1"/>
</dbReference>
<dbReference type="Proteomes" id="UP000011518">
    <property type="component" value="Unassembled WGS sequence"/>
</dbReference>
<dbReference type="InterPro" id="IPR052133">
    <property type="entry name" value="Immune_Signaling-Apoptosis_Reg"/>
</dbReference>
<dbReference type="eggNOG" id="ENOG502QVE7">
    <property type="taxonomic scope" value="Eukaryota"/>
</dbReference>
<evidence type="ECO:0000313" key="4">
    <source>
        <dbReference type="Proteomes" id="UP000011518"/>
    </source>
</evidence>
<feature type="region of interest" description="Disordered" evidence="1">
    <location>
        <begin position="756"/>
        <end position="1180"/>
    </location>
</feature>
<keyword evidence="4" id="KW-1185">Reference proteome</keyword>
<dbReference type="SUPFAM" id="SSF52540">
    <property type="entry name" value="P-loop containing nucleoside triphosphate hydrolases"/>
    <property type="match status" value="1"/>
</dbReference>
<feature type="compositionally biased region" description="Basic and acidic residues" evidence="1">
    <location>
        <begin position="802"/>
        <end position="828"/>
    </location>
</feature>
<reference evidence="4" key="2">
    <citation type="journal article" date="2013" name="Nat. Commun.">
        <title>Genome of the Chinese tree shrew.</title>
        <authorList>
            <person name="Fan Y."/>
            <person name="Huang Z.Y."/>
            <person name="Cao C.C."/>
            <person name="Chen C.S."/>
            <person name="Chen Y.X."/>
            <person name="Fan D.D."/>
            <person name="He J."/>
            <person name="Hou H.L."/>
            <person name="Hu L."/>
            <person name="Hu X.T."/>
            <person name="Jiang X.T."/>
            <person name="Lai R."/>
            <person name="Lang Y.S."/>
            <person name="Liang B."/>
            <person name="Liao S.G."/>
            <person name="Mu D."/>
            <person name="Ma Y.Y."/>
            <person name="Niu Y.Y."/>
            <person name="Sun X.Q."/>
            <person name="Xia J.Q."/>
            <person name="Xiao J."/>
            <person name="Xiong Z.Q."/>
            <person name="Xu L."/>
            <person name="Yang L."/>
            <person name="Zhang Y."/>
            <person name="Zhao W."/>
            <person name="Zhao X.D."/>
            <person name="Zheng Y.T."/>
            <person name="Zhou J.M."/>
            <person name="Zhu Y.B."/>
            <person name="Zhang G.J."/>
            <person name="Wang J."/>
            <person name="Yao Y.G."/>
        </authorList>
    </citation>
    <scope>NUCLEOTIDE SEQUENCE [LARGE SCALE GENOMIC DNA]</scope>
</reference>
<dbReference type="InterPro" id="IPR031715">
    <property type="entry name" value="DUF4727"/>
</dbReference>
<dbReference type="GO" id="GO:0005525">
    <property type="term" value="F:GTP binding"/>
    <property type="evidence" value="ECO:0007669"/>
    <property type="project" value="InterPro"/>
</dbReference>
<feature type="compositionally biased region" description="Basic and acidic residues" evidence="1">
    <location>
        <begin position="1167"/>
        <end position="1178"/>
    </location>
</feature>
<feature type="compositionally biased region" description="Basic and acidic residues" evidence="1">
    <location>
        <begin position="1021"/>
        <end position="1031"/>
    </location>
</feature>
<feature type="compositionally biased region" description="Polar residues" evidence="1">
    <location>
        <begin position="996"/>
        <end position="1016"/>
    </location>
</feature>
<feature type="region of interest" description="Disordered" evidence="1">
    <location>
        <begin position="595"/>
        <end position="686"/>
    </location>
</feature>
<feature type="compositionally biased region" description="Basic and acidic residues" evidence="1">
    <location>
        <begin position="427"/>
        <end position="437"/>
    </location>
</feature>
<dbReference type="Pfam" id="PF00009">
    <property type="entry name" value="GTP_EFTU"/>
    <property type="match status" value="1"/>
</dbReference>
<dbReference type="GO" id="GO:0007127">
    <property type="term" value="P:meiosis I"/>
    <property type="evidence" value="ECO:0007669"/>
    <property type="project" value="TreeGrafter"/>
</dbReference>
<feature type="compositionally biased region" description="Basic and acidic residues" evidence="1">
    <location>
        <begin position="861"/>
        <end position="877"/>
    </location>
</feature>
<dbReference type="Pfam" id="PF15002">
    <property type="entry name" value="ERK-JNK_inhib"/>
    <property type="match status" value="2"/>
</dbReference>
<feature type="region of interest" description="Disordered" evidence="1">
    <location>
        <begin position="533"/>
        <end position="552"/>
    </location>
</feature>
<organism evidence="3 4">
    <name type="scientific">Tupaia chinensis</name>
    <name type="common">Chinese tree shrew</name>
    <name type="synonym">Tupaia belangeri chinensis</name>
    <dbReference type="NCBI Taxonomy" id="246437"/>
    <lineage>
        <taxon>Eukaryota</taxon>
        <taxon>Metazoa</taxon>
        <taxon>Chordata</taxon>
        <taxon>Craniata</taxon>
        <taxon>Vertebrata</taxon>
        <taxon>Euteleostomi</taxon>
        <taxon>Mammalia</taxon>
        <taxon>Eutheria</taxon>
        <taxon>Euarchontoglires</taxon>
        <taxon>Scandentia</taxon>
        <taxon>Tupaiidae</taxon>
        <taxon>Tupaia</taxon>
    </lineage>
</organism>
<dbReference type="InterPro" id="IPR027417">
    <property type="entry name" value="P-loop_NTPase"/>
</dbReference>
<dbReference type="InterPro" id="IPR016024">
    <property type="entry name" value="ARM-type_fold"/>
</dbReference>
<sequence>MGKGKTHINIVVIGHVDSGKFTTAGHLIYKGRIDKRTIENFEKEAVEMGEGSFKYAWVLDKLKAECECGIIIDVSLWKFETSKCYVTIMGAPGHRDFIKNMMTGTSQTDCAVLIVAAGVGEFEADISKNGQTCEHALLAYTRFAMLLPLLGTCALVGPFQGPEWEPVRDLLSQDRSCRDPRCCSNLLVLCLFLIWQVRHSWYQITRTRPRMRSFIKAPLQEWAVPPRTCEALFRLVPAFVCSPGKFRGPDAHVQKWAREQRWGYWRDLQDSWDPSLLSLDPYQDSPWGVHVPSEPIFCTTSFSSNSLVPLESSWEAWQVPLCVRDDWTHPALGMCQRMEQLLVHSQERSVPQEPVISMRFHHTSTTSAISLPKFPSAQSPQFPPDSSHQQLIVPSWDFPREAWMPGSESQTVGREDITEIQTPGRENQVENRREDNWKIQASGQQLPTDFGMEDDAEAKVLGRGSQRLVINELDEEILTPASRENQDQTGLENRSKSQEVGKRNQRESRSKNPETQARMEDTQEQLRCKIYSETQTPEWGNQEKSGGEDVVETQTFERENKNEATEEDKGEIQVQGLGVQVQTGGENDAETQILECGKQDQIRGNTGAEIQTEGGRNKDHVGGKDAGQTQTARRENLGEVEKENGTEIPALNQRHEGVTEIQTPQWEKQGQGGSEEAGRSQASRGENQKLLRHATQVEWGNQGLGRGGDARETQVSKAKKLREIREEDWVVIQVPLWGNQSPAASEIDREFETSCWGNENEAGGKHRAETQAPETEMRDQRKDKNEDTTSTLVLKVKNQGHLRGETEVETHPVEKENKEQFGDGHRTDNQGPGNTGKVRYAHGKETQELGGGNEGQLGSKSDGKVHVPELRNQEHSSKPGADIQTAGSENWGEFTSKIDGETHSLQWKKEGQVGGEKGAEIQIRGKRYLSEAGSEDGTESWAPGEENQSQLKNDSDRKTPLAECKYQGHRGGKNGTAIQAPEKRSQREPRGEDCAKTQTPEQGNQVQLDGETSGSHSPGRRGWEQGEKGKNSAENQASKKRNQTAVGSENRRKIQRLRGKNQNLLSKVNGKTCSSEWKNQEQNGGGNGAKIQTQQERTLNGTISDGGTETQARGGDDQAQFRSKTDGELKTQGQETQKEDAGDIWNVESQRKRRAEDAGGPQAPRQGNKDQVEGKDAAKASLQVDCSRGEGPTGQEHSLVQPPALTSSGYGPMEQEQAVAANALAFAPHLERKPPSHHGEVFLLAGGEGELLASQSMAHAKEHRAPEAATVLTGLPKWPVLKKSKWLLLESLMRRRIAHLKWGLPRRILESYLLFSLLDPCSLPPVRKLRGKCRLVEGEPEMAVRSAAAVGPPGPERNEEAVLLLERAHYRHDPRWLLPVSPRLCLACALELLPEPCVSLVRKKHMLSCFRDAFVRHTSLVTQLVAQDQRVCIHFISILFGLLRSVEDESVTELCIEVLVQLTIQLKLEQTVRCLLDECHKELCNMPSMRSSLATLTLLGKLVDAIPALADELVKEHGNMMEHLLRGLVYPNEGVQASVCYLYGKLYSSPVAAEMLSGHFREKLCSLFLSTLDGAQTKELQINCLGLLRQLLKYDLFVSVIMNKSALAESAESVEGPAGGTSLPLVLKKLLLSRDETLQVASAHCVTAVLVHSPAKHAPAFIHADIPGIEAVVRSLQESLKTNNTELHKQVLLLFAEILTRQPEEIKLFTSSAMCGDAGHALQEAVSSPVLEVASEAVKATSAFLRKDHQSAPPVQYKELRALLEAMLRRLAVEFQNEPAAQENPFTAPSAEKEETLEAFSEFLLSACDSLCIPMVMRHSEQATHPALMEIFLSILHSLFVIVPHMKDKFSKKLAASSFIRLTLELKARFCSGLSHAALNQECSSFLYHMCLNLLSAPEKTRPLSQEEFAAVSELLQYGLPQINSRIPESLAFLSDCQDVEGAARQRQYCILFLFYLAYIHEDRLSLVNRFVSEAELFVAVQSFLLSLQDQGEHPPPVVFRASIYLLAICQGKDREPDEAVISAIRKFLEGVPDLHLVYTHHYLLLRFFLMYPELMSRFGHRVLELWFSWEERSHEELDDGLSAGQLTLPTNLTVLFQMLRSSLSILLILLDLIYSSTVDIARKVLIVLRIFLRRNEDVQVGGLIQGHFLRMPRDGPEQELDGVAVKLLHQVSKLCGKCSPTDVDILQPSFNFLYWSLHQTTPSSQKRAAAVLLSNTALIELLEKMLALTWAEVHHTLSVELEQVLKALSFPKKRVTLLSAAILRFLRTTLQQSFSSSLVVLVPSGTQPPPAPEDTALAPLGTSQVLSLVIGLQNLLVQPWNRFLLFTLLDAGENSFLRPEILRLMTLFVRYQGSSILSQEEMGHVLQGAALADLSALPKTTLQALRGFFLQVQRRGLLADHNMAQMLQTSLESLAPGASLAQQPLQDMLVLDMDLLQFLAFLLVLLLSGAEATGTTRTSLDPSIQIYKKMFEVKRREQLLALKNLAQLNDVHQQYKILDVMLKGLFKVLEDSRAVLIAADVLPDGPFPQDEKLKDAFSHVVENTAFFGDVVLRFPRIVHHYFDHNSNWNLLIRWGISFCNQTGVFDQGPHSPILSLMAQELGISEKDSDFQNPFKVDRTENTAFFGDVVLRFPRIVHHYFDHNSNWNLLIRWGISFCNQTGVFDQGPHSPILSLMAQELGISEKDSDFQNPFKVDRTEFIPSTDPLQKALREEEKRRKKEEKRKEIRKGPRISRSQSEL</sequence>
<gene>
    <name evidence="3" type="ORF">TREES_T100012009</name>
</gene>
<feature type="compositionally biased region" description="Basic and acidic residues" evidence="1">
    <location>
        <begin position="981"/>
        <end position="995"/>
    </location>
</feature>
<reference evidence="4" key="1">
    <citation type="submission" date="2012-07" db="EMBL/GenBank/DDBJ databases">
        <title>Genome of the Chinese tree shrew, a rising model animal genetically related to primates.</title>
        <authorList>
            <person name="Zhang G."/>
            <person name="Fan Y."/>
            <person name="Yao Y."/>
            <person name="Huang Z."/>
        </authorList>
    </citation>
    <scope>NUCLEOTIDE SEQUENCE [LARGE SCALE GENOMIC DNA]</scope>
</reference>
<feature type="compositionally biased region" description="Basic and acidic residues" evidence="1">
    <location>
        <begin position="493"/>
        <end position="523"/>
    </location>
</feature>
<name>L9KNV3_TUPCH</name>
<dbReference type="EMBL" id="KB320729">
    <property type="protein sequence ID" value="ELW64428.1"/>
    <property type="molecule type" value="Genomic_DNA"/>
</dbReference>
<dbReference type="STRING" id="246437.L9KNV3"/>
<dbReference type="PANTHER" id="PTHR12044">
    <property type="entry name" value="BCL2 INTERACTING MEDIATOR OF CELL DEATH"/>
    <property type="match status" value="1"/>
</dbReference>
<dbReference type="Pfam" id="PF15856">
    <property type="entry name" value="DUF4727"/>
    <property type="match status" value="1"/>
</dbReference>
<feature type="region of interest" description="Disordered" evidence="1">
    <location>
        <begin position="2702"/>
        <end position="2740"/>
    </location>
</feature>
<dbReference type="InterPro" id="IPR000795">
    <property type="entry name" value="T_Tr_GTP-bd_dom"/>
</dbReference>
<dbReference type="InterPro" id="IPR026321">
    <property type="entry name" value="CC134"/>
</dbReference>
<accession>L9KNV3</accession>
<protein>
    <submittedName>
        <fullName evidence="3">Meiosis inhibitor protein 1</fullName>
    </submittedName>
</protein>
<dbReference type="SUPFAM" id="SSF48371">
    <property type="entry name" value="ARM repeat"/>
    <property type="match status" value="1"/>
</dbReference>
<feature type="compositionally biased region" description="Basic and acidic residues" evidence="1">
    <location>
        <begin position="632"/>
        <end position="645"/>
    </location>
</feature>
<evidence type="ECO:0000259" key="2">
    <source>
        <dbReference type="PROSITE" id="PS51722"/>
    </source>
</evidence>
<evidence type="ECO:0000256" key="1">
    <source>
        <dbReference type="SAM" id="MobiDB-lite"/>
    </source>
</evidence>
<evidence type="ECO:0000313" key="3">
    <source>
        <dbReference type="EMBL" id="ELW64428.1"/>
    </source>
</evidence>
<feature type="compositionally biased region" description="Polar residues" evidence="1">
    <location>
        <begin position="1090"/>
        <end position="1111"/>
    </location>
</feature>
<dbReference type="Gene3D" id="3.40.50.300">
    <property type="entry name" value="P-loop containing nucleotide triphosphate hydrolases"/>
    <property type="match status" value="1"/>
</dbReference>
<feature type="region of interest" description="Disordered" evidence="1">
    <location>
        <begin position="1185"/>
        <end position="1204"/>
    </location>
</feature>